<dbReference type="CDD" id="cd06261">
    <property type="entry name" value="TM_PBP2"/>
    <property type="match status" value="1"/>
</dbReference>
<dbReference type="PANTHER" id="PTHR43744">
    <property type="entry name" value="ABC TRANSPORTER PERMEASE PROTEIN MG189-RELATED-RELATED"/>
    <property type="match status" value="1"/>
</dbReference>
<evidence type="ECO:0000256" key="6">
    <source>
        <dbReference type="ARBA" id="ARBA00023136"/>
    </source>
</evidence>
<dbReference type="EMBL" id="QGGI01000014">
    <property type="protein sequence ID" value="PWJ89647.1"/>
    <property type="molecule type" value="Genomic_DNA"/>
</dbReference>
<dbReference type="GO" id="GO:0055085">
    <property type="term" value="P:transmembrane transport"/>
    <property type="evidence" value="ECO:0007669"/>
    <property type="project" value="InterPro"/>
</dbReference>
<dbReference type="GO" id="GO:0005886">
    <property type="term" value="C:plasma membrane"/>
    <property type="evidence" value="ECO:0007669"/>
    <property type="project" value="UniProtKB-SubCell"/>
</dbReference>
<evidence type="ECO:0000256" key="1">
    <source>
        <dbReference type="ARBA" id="ARBA00004651"/>
    </source>
</evidence>
<reference evidence="9 10" key="1">
    <citation type="submission" date="2018-05" db="EMBL/GenBank/DDBJ databases">
        <title>Genomic Encyclopedia of Type Strains, Phase IV (KMG-IV): sequencing the most valuable type-strain genomes for metagenomic binning, comparative biology and taxonomic classification.</title>
        <authorList>
            <person name="Goeker M."/>
        </authorList>
    </citation>
    <scope>NUCLEOTIDE SEQUENCE [LARGE SCALE GENOMIC DNA]</scope>
    <source>
        <strain evidence="9 10">DSM 24906</strain>
    </source>
</reference>
<dbReference type="Pfam" id="PF00528">
    <property type="entry name" value="BPD_transp_1"/>
    <property type="match status" value="1"/>
</dbReference>
<proteinExistence type="inferred from homology"/>
<name>A0AA45C5V6_9BACT</name>
<dbReference type="PANTHER" id="PTHR43744:SF12">
    <property type="entry name" value="ABC TRANSPORTER PERMEASE PROTEIN MG189-RELATED"/>
    <property type="match status" value="1"/>
</dbReference>
<dbReference type="InterPro" id="IPR035906">
    <property type="entry name" value="MetI-like_sf"/>
</dbReference>
<comment type="caution">
    <text evidence="9">The sequence shown here is derived from an EMBL/GenBank/DDBJ whole genome shotgun (WGS) entry which is preliminary data.</text>
</comment>
<gene>
    <name evidence="9" type="ORF">C7380_11450</name>
</gene>
<organism evidence="9 10">
    <name type="scientific">Oceanotoga teriensis</name>
    <dbReference type="NCBI Taxonomy" id="515440"/>
    <lineage>
        <taxon>Bacteria</taxon>
        <taxon>Thermotogati</taxon>
        <taxon>Thermotogota</taxon>
        <taxon>Thermotogae</taxon>
        <taxon>Petrotogales</taxon>
        <taxon>Petrotogaceae</taxon>
        <taxon>Oceanotoga</taxon>
    </lineage>
</organism>
<evidence type="ECO:0000259" key="8">
    <source>
        <dbReference type="PROSITE" id="PS50928"/>
    </source>
</evidence>
<feature type="transmembrane region" description="Helical" evidence="7">
    <location>
        <begin position="241"/>
        <end position="262"/>
    </location>
</feature>
<keyword evidence="10" id="KW-1185">Reference proteome</keyword>
<evidence type="ECO:0000313" key="9">
    <source>
        <dbReference type="EMBL" id="PWJ89647.1"/>
    </source>
</evidence>
<keyword evidence="6 7" id="KW-0472">Membrane</keyword>
<evidence type="ECO:0000313" key="10">
    <source>
        <dbReference type="Proteomes" id="UP000245921"/>
    </source>
</evidence>
<feature type="transmembrane region" description="Helical" evidence="7">
    <location>
        <begin position="12"/>
        <end position="31"/>
    </location>
</feature>
<dbReference type="PROSITE" id="PS50928">
    <property type="entry name" value="ABC_TM1"/>
    <property type="match status" value="1"/>
</dbReference>
<comment type="similarity">
    <text evidence="7">Belongs to the binding-protein-dependent transport system permease family.</text>
</comment>
<keyword evidence="4 7" id="KW-0812">Transmembrane</keyword>
<protein>
    <submittedName>
        <fullName evidence="9">Carbohydrate ABC transporter membrane protein 2 (CUT1 family)</fullName>
    </submittedName>
</protein>
<evidence type="ECO:0000256" key="2">
    <source>
        <dbReference type="ARBA" id="ARBA00022448"/>
    </source>
</evidence>
<evidence type="ECO:0000256" key="7">
    <source>
        <dbReference type="RuleBase" id="RU363032"/>
    </source>
</evidence>
<sequence>MRKRKVSITEQIIVHFILILGVLSMILPFLWMVSTSFKNSDEIFVFPPRWIPNNPTFQNYIDLFKTLDFGRPLLNTIIVALSITFLSLLISSMAGYAFAKFKFKGKNKIFMIVLGTLMVPGQITMIPVFLLLRQMGLLNSFAGLILPAMVSAYNIFFMKQFIQGLPDELIEAAKIDGAGEGFIFFRIILPLAKPALAALSIFTFTGSWNSFLWPLIISSDESMYTLPVAISVIGGQYEVQYGLQMAGAVVVILPLIIVFLSAQKYFIKGISLTGMKG</sequence>
<dbReference type="Proteomes" id="UP000245921">
    <property type="component" value="Unassembled WGS sequence"/>
</dbReference>
<feature type="transmembrane region" description="Helical" evidence="7">
    <location>
        <begin position="73"/>
        <end position="97"/>
    </location>
</feature>
<evidence type="ECO:0000256" key="4">
    <source>
        <dbReference type="ARBA" id="ARBA00022692"/>
    </source>
</evidence>
<keyword evidence="3" id="KW-1003">Cell membrane</keyword>
<dbReference type="Gene3D" id="1.10.3720.10">
    <property type="entry name" value="MetI-like"/>
    <property type="match status" value="1"/>
</dbReference>
<keyword evidence="2 7" id="KW-0813">Transport</keyword>
<dbReference type="InterPro" id="IPR000515">
    <property type="entry name" value="MetI-like"/>
</dbReference>
<feature type="transmembrane region" description="Helical" evidence="7">
    <location>
        <begin position="137"/>
        <end position="156"/>
    </location>
</feature>
<dbReference type="AlphaFoldDB" id="A0AA45C5V6"/>
<evidence type="ECO:0000256" key="5">
    <source>
        <dbReference type="ARBA" id="ARBA00022989"/>
    </source>
</evidence>
<accession>A0AA45C5V6</accession>
<dbReference type="SUPFAM" id="SSF161098">
    <property type="entry name" value="MetI-like"/>
    <property type="match status" value="1"/>
</dbReference>
<evidence type="ECO:0000256" key="3">
    <source>
        <dbReference type="ARBA" id="ARBA00022475"/>
    </source>
</evidence>
<keyword evidence="5 7" id="KW-1133">Transmembrane helix</keyword>
<dbReference type="RefSeq" id="WP_109605415.1">
    <property type="nucleotide sequence ID" value="NZ_JAMHJO010000013.1"/>
</dbReference>
<comment type="subcellular location">
    <subcellularLocation>
        <location evidence="1 7">Cell membrane</location>
        <topology evidence="1 7">Multi-pass membrane protein</topology>
    </subcellularLocation>
</comment>
<feature type="transmembrane region" description="Helical" evidence="7">
    <location>
        <begin position="109"/>
        <end position="131"/>
    </location>
</feature>
<feature type="transmembrane region" description="Helical" evidence="7">
    <location>
        <begin position="195"/>
        <end position="217"/>
    </location>
</feature>
<feature type="domain" description="ABC transmembrane type-1" evidence="8">
    <location>
        <begin position="73"/>
        <end position="262"/>
    </location>
</feature>